<reference evidence="1 2" key="2">
    <citation type="journal article" date="2017" name="Genome Biol.">
        <title>New reference genome sequences of hot pepper reveal the massive evolution of plant disease-resistance genes by retroduplication.</title>
        <authorList>
            <person name="Kim S."/>
            <person name="Park J."/>
            <person name="Yeom S.I."/>
            <person name="Kim Y.M."/>
            <person name="Seo E."/>
            <person name="Kim K.T."/>
            <person name="Kim M.S."/>
            <person name="Lee J.M."/>
            <person name="Cheong K."/>
            <person name="Shin H.S."/>
            <person name="Kim S.B."/>
            <person name="Han K."/>
            <person name="Lee J."/>
            <person name="Park M."/>
            <person name="Lee H.A."/>
            <person name="Lee H.Y."/>
            <person name="Lee Y."/>
            <person name="Oh S."/>
            <person name="Lee J.H."/>
            <person name="Choi E."/>
            <person name="Choi E."/>
            <person name="Lee S.E."/>
            <person name="Jeon J."/>
            <person name="Kim H."/>
            <person name="Choi G."/>
            <person name="Song H."/>
            <person name="Lee J."/>
            <person name="Lee S.C."/>
            <person name="Kwon J.K."/>
            <person name="Lee H.Y."/>
            <person name="Koo N."/>
            <person name="Hong Y."/>
            <person name="Kim R.W."/>
            <person name="Kang W.H."/>
            <person name="Huh J.H."/>
            <person name="Kang B.C."/>
            <person name="Yang T.J."/>
            <person name="Lee Y.H."/>
            <person name="Bennetzen J.L."/>
            <person name="Choi D."/>
        </authorList>
    </citation>
    <scope>NUCLEOTIDE SEQUENCE [LARGE SCALE GENOMIC DNA]</scope>
    <source>
        <strain evidence="2">cv. CM334</strain>
    </source>
</reference>
<dbReference type="EMBL" id="AYRZ02000001">
    <property type="protein sequence ID" value="PHT94034.1"/>
    <property type="molecule type" value="Genomic_DNA"/>
</dbReference>
<dbReference type="Gene3D" id="1.10.150.720">
    <property type="entry name" value="Haloacid dehalogenase-like hydrolase"/>
    <property type="match status" value="1"/>
</dbReference>
<dbReference type="STRING" id="4072.A0A2G3AII4"/>
<comment type="caution">
    <text evidence="1">The sequence shown here is derived from an EMBL/GenBank/DDBJ whole genome shotgun (WGS) entry which is preliminary data.</text>
</comment>
<dbReference type="InterPro" id="IPR011949">
    <property type="entry name" value="HAD-SF_hydro_IA_REG-2-like"/>
</dbReference>
<dbReference type="Gene3D" id="3.40.50.1000">
    <property type="entry name" value="HAD superfamily/HAD-like"/>
    <property type="match status" value="1"/>
</dbReference>
<keyword evidence="2" id="KW-1185">Reference proteome</keyword>
<reference evidence="1 2" key="1">
    <citation type="journal article" date="2014" name="Nat. Genet.">
        <title>Genome sequence of the hot pepper provides insights into the evolution of pungency in Capsicum species.</title>
        <authorList>
            <person name="Kim S."/>
            <person name="Park M."/>
            <person name="Yeom S.I."/>
            <person name="Kim Y.M."/>
            <person name="Lee J.M."/>
            <person name="Lee H.A."/>
            <person name="Seo E."/>
            <person name="Choi J."/>
            <person name="Cheong K."/>
            <person name="Kim K.T."/>
            <person name="Jung K."/>
            <person name="Lee G.W."/>
            <person name="Oh S.K."/>
            <person name="Bae C."/>
            <person name="Kim S.B."/>
            <person name="Lee H.Y."/>
            <person name="Kim S.Y."/>
            <person name="Kim M.S."/>
            <person name="Kang B.C."/>
            <person name="Jo Y.D."/>
            <person name="Yang H.B."/>
            <person name="Jeong H.J."/>
            <person name="Kang W.H."/>
            <person name="Kwon J.K."/>
            <person name="Shin C."/>
            <person name="Lim J.Y."/>
            <person name="Park J.H."/>
            <person name="Huh J.H."/>
            <person name="Kim J.S."/>
            <person name="Kim B.D."/>
            <person name="Cohen O."/>
            <person name="Paran I."/>
            <person name="Suh M.C."/>
            <person name="Lee S.B."/>
            <person name="Kim Y.K."/>
            <person name="Shin Y."/>
            <person name="Noh S.J."/>
            <person name="Park J."/>
            <person name="Seo Y.S."/>
            <person name="Kwon S.Y."/>
            <person name="Kim H.A."/>
            <person name="Park J.M."/>
            <person name="Kim H.J."/>
            <person name="Choi S.B."/>
            <person name="Bosland P.W."/>
            <person name="Reeves G."/>
            <person name="Jo S.H."/>
            <person name="Lee B.W."/>
            <person name="Cho H.T."/>
            <person name="Choi H.S."/>
            <person name="Lee M.S."/>
            <person name="Yu Y."/>
            <person name="Do Choi Y."/>
            <person name="Park B.S."/>
            <person name="van Deynze A."/>
            <person name="Ashrafi H."/>
            <person name="Hill T."/>
            <person name="Kim W.T."/>
            <person name="Pai H.S."/>
            <person name="Ahn H.K."/>
            <person name="Yeam I."/>
            <person name="Giovannoni J.J."/>
            <person name="Rose J.K."/>
            <person name="Sorensen I."/>
            <person name="Lee S.J."/>
            <person name="Kim R.W."/>
            <person name="Choi I.Y."/>
            <person name="Choi B.S."/>
            <person name="Lim J.S."/>
            <person name="Lee Y.H."/>
            <person name="Choi D."/>
        </authorList>
    </citation>
    <scope>NUCLEOTIDE SEQUENCE [LARGE SCALE GENOMIC DNA]</scope>
    <source>
        <strain evidence="2">cv. CM334</strain>
    </source>
</reference>
<dbReference type="InterPro" id="IPR036412">
    <property type="entry name" value="HAD-like_sf"/>
</dbReference>
<proteinExistence type="predicted"/>
<dbReference type="SFLD" id="SFLDS00003">
    <property type="entry name" value="Haloacid_Dehalogenase"/>
    <property type="match status" value="1"/>
</dbReference>
<dbReference type="NCBIfam" id="TIGR01549">
    <property type="entry name" value="HAD-SF-IA-v1"/>
    <property type="match status" value="1"/>
</dbReference>
<sequence>MEAGALLRALKLFKSRAKVSGSFTARCSSSFSSAKIPPGKEMGRRAYDGLLLDAANTLLQLTRPVEETYATIGKKYGMTTSPAEIKQGFKRAFAAPWPENLRYQDDGRPFWKLIVSEATGCSDNTYFEEVYEHYASGEAWHLPAGAYDAILILKRSGVKLAVVSNFDTRLRKILKDLNVLDIFDAVIISSEVGHEKPDIKIFRAALDQISVEAIKTVHVGDDEKADKGGATAAGIDCWQWGVDVKSFADIQNRILTAP</sequence>
<accession>A0A2G3AII4</accession>
<evidence type="ECO:0000313" key="1">
    <source>
        <dbReference type="EMBL" id="PHT94034.1"/>
    </source>
</evidence>
<gene>
    <name evidence="1" type="ORF">T459_01916</name>
</gene>
<dbReference type="PANTHER" id="PTHR46649:SF5">
    <property type="entry name" value="F14L17.7 PROTEIN"/>
    <property type="match status" value="1"/>
</dbReference>
<organism evidence="1 2">
    <name type="scientific">Capsicum annuum</name>
    <name type="common">Capsicum pepper</name>
    <dbReference type="NCBI Taxonomy" id="4072"/>
    <lineage>
        <taxon>Eukaryota</taxon>
        <taxon>Viridiplantae</taxon>
        <taxon>Streptophyta</taxon>
        <taxon>Embryophyta</taxon>
        <taxon>Tracheophyta</taxon>
        <taxon>Spermatophyta</taxon>
        <taxon>Magnoliopsida</taxon>
        <taxon>eudicotyledons</taxon>
        <taxon>Gunneridae</taxon>
        <taxon>Pentapetalae</taxon>
        <taxon>asterids</taxon>
        <taxon>lamiids</taxon>
        <taxon>Solanales</taxon>
        <taxon>Solanaceae</taxon>
        <taxon>Solanoideae</taxon>
        <taxon>Capsiceae</taxon>
        <taxon>Capsicum</taxon>
    </lineage>
</organism>
<dbReference type="Proteomes" id="UP000222542">
    <property type="component" value="Unassembled WGS sequence"/>
</dbReference>
<dbReference type="InterPro" id="IPR006439">
    <property type="entry name" value="HAD-SF_hydro_IA"/>
</dbReference>
<dbReference type="Gramene" id="PHT94034">
    <property type="protein sequence ID" value="PHT94034"/>
    <property type="gene ID" value="T459_01916"/>
</dbReference>
<dbReference type="InterPro" id="IPR044924">
    <property type="entry name" value="HAD-SF_hydro_IA_REG-2-like_cap"/>
</dbReference>
<dbReference type="SFLD" id="SFLDG01129">
    <property type="entry name" value="C1.5:_HAD__Beta-PGM__Phosphata"/>
    <property type="match status" value="1"/>
</dbReference>
<dbReference type="CDD" id="cd16415">
    <property type="entry name" value="HAD_dREG-2_like"/>
    <property type="match status" value="1"/>
</dbReference>
<dbReference type="PRINTS" id="PR00413">
    <property type="entry name" value="HADHALOGNASE"/>
</dbReference>
<name>A0A2G3AII4_CAPAN</name>
<dbReference type="AlphaFoldDB" id="A0A2G3AII4"/>
<protein>
    <recommendedName>
        <fullName evidence="3">Haloacid dehalogenase-like hydrolase domain-containing protein 3</fullName>
    </recommendedName>
</protein>
<dbReference type="OMA" id="KCVGIIS"/>
<evidence type="ECO:0008006" key="3">
    <source>
        <dbReference type="Google" id="ProtNLM"/>
    </source>
</evidence>
<dbReference type="PANTHER" id="PTHR46649">
    <property type="match status" value="1"/>
</dbReference>
<dbReference type="NCBIfam" id="TIGR02252">
    <property type="entry name" value="DREG-2"/>
    <property type="match status" value="1"/>
</dbReference>
<dbReference type="SUPFAM" id="SSF56784">
    <property type="entry name" value="HAD-like"/>
    <property type="match status" value="1"/>
</dbReference>
<dbReference type="Pfam" id="PF00702">
    <property type="entry name" value="Hydrolase"/>
    <property type="match status" value="1"/>
</dbReference>
<evidence type="ECO:0000313" key="2">
    <source>
        <dbReference type="Proteomes" id="UP000222542"/>
    </source>
</evidence>
<dbReference type="InterPro" id="IPR023214">
    <property type="entry name" value="HAD_sf"/>
</dbReference>